<dbReference type="SMART" id="SM00116">
    <property type="entry name" value="CBS"/>
    <property type="match status" value="2"/>
</dbReference>
<dbReference type="Gene3D" id="3.30.450.20">
    <property type="entry name" value="PAS domain"/>
    <property type="match status" value="3"/>
</dbReference>
<dbReference type="Pfam" id="PF00989">
    <property type="entry name" value="PAS"/>
    <property type="match status" value="1"/>
</dbReference>
<dbReference type="EC" id="2.7.13.3" evidence="2"/>
<feature type="domain" description="Histidine kinase" evidence="7">
    <location>
        <begin position="522"/>
        <end position="731"/>
    </location>
</feature>
<dbReference type="NCBIfam" id="TIGR00229">
    <property type="entry name" value="sensory_box"/>
    <property type="match status" value="3"/>
</dbReference>
<dbReference type="Gene3D" id="3.10.580.10">
    <property type="entry name" value="CBS-domain"/>
    <property type="match status" value="1"/>
</dbReference>
<dbReference type="PANTHER" id="PTHR43304:SF1">
    <property type="entry name" value="PAC DOMAIN-CONTAINING PROTEIN"/>
    <property type="match status" value="1"/>
</dbReference>
<dbReference type="Pfam" id="PF00571">
    <property type="entry name" value="CBS"/>
    <property type="match status" value="2"/>
</dbReference>
<evidence type="ECO:0000256" key="3">
    <source>
        <dbReference type="ARBA" id="ARBA00022553"/>
    </source>
</evidence>
<dbReference type="PROSITE" id="PS50109">
    <property type="entry name" value="HIS_KIN"/>
    <property type="match status" value="1"/>
</dbReference>
<evidence type="ECO:0000259" key="7">
    <source>
        <dbReference type="PROSITE" id="PS50109"/>
    </source>
</evidence>
<dbReference type="SUPFAM" id="SSF47384">
    <property type="entry name" value="Homodimeric domain of signal transducing histidine kinase"/>
    <property type="match status" value="1"/>
</dbReference>
<dbReference type="SMART" id="SM00086">
    <property type="entry name" value="PAC"/>
    <property type="match status" value="3"/>
</dbReference>
<dbReference type="SUPFAM" id="SSF54631">
    <property type="entry name" value="CBS-domain pair"/>
    <property type="match status" value="1"/>
</dbReference>
<feature type="domain" description="CBS" evidence="10">
    <location>
        <begin position="8"/>
        <end position="67"/>
    </location>
</feature>
<evidence type="ECO:0000256" key="1">
    <source>
        <dbReference type="ARBA" id="ARBA00000085"/>
    </source>
</evidence>
<keyword evidence="5 11" id="KW-0418">Kinase</keyword>
<proteinExistence type="predicted"/>
<dbReference type="SMART" id="SM00091">
    <property type="entry name" value="PAS"/>
    <property type="match status" value="3"/>
</dbReference>
<keyword evidence="4 11" id="KW-0808">Transferase</keyword>
<dbReference type="GO" id="GO:0000155">
    <property type="term" value="F:phosphorelay sensor kinase activity"/>
    <property type="evidence" value="ECO:0007669"/>
    <property type="project" value="InterPro"/>
</dbReference>
<feature type="domain" description="PAC" evidence="9">
    <location>
        <begin position="321"/>
        <end position="373"/>
    </location>
</feature>
<evidence type="ECO:0000313" key="11">
    <source>
        <dbReference type="EMBL" id="SPD76091.1"/>
    </source>
</evidence>
<dbReference type="SUPFAM" id="SSF55785">
    <property type="entry name" value="PYP-like sensor domain (PAS domain)"/>
    <property type="match status" value="3"/>
</dbReference>
<dbReference type="InterPro" id="IPR004358">
    <property type="entry name" value="Sig_transdc_His_kin-like_C"/>
</dbReference>
<dbReference type="SMART" id="SM00388">
    <property type="entry name" value="HisKA"/>
    <property type="match status" value="1"/>
</dbReference>
<name>A0A445N315_9BACT</name>
<reference evidence="11" key="1">
    <citation type="submission" date="2018-01" db="EMBL/GenBank/DDBJ databases">
        <authorList>
            <person name="Regsiter A."/>
            <person name="William W."/>
        </authorList>
    </citation>
    <scope>NUCLEOTIDE SEQUENCE</scope>
    <source>
        <strain evidence="11">TRIP AH-1</strain>
    </source>
</reference>
<dbReference type="EMBL" id="OJIN01000228">
    <property type="protein sequence ID" value="SPD76091.1"/>
    <property type="molecule type" value="Genomic_DNA"/>
</dbReference>
<dbReference type="InterPro" id="IPR005467">
    <property type="entry name" value="His_kinase_dom"/>
</dbReference>
<dbReference type="InterPro" id="IPR000014">
    <property type="entry name" value="PAS"/>
</dbReference>
<dbReference type="InterPro" id="IPR001610">
    <property type="entry name" value="PAC"/>
</dbReference>
<dbReference type="CDD" id="cd00082">
    <property type="entry name" value="HisKA"/>
    <property type="match status" value="1"/>
</dbReference>
<dbReference type="Pfam" id="PF02518">
    <property type="entry name" value="HATPase_c"/>
    <property type="match status" value="1"/>
</dbReference>
<sequence length="737" mass="84096">MKTAEDILSEGVFNLVVVTPDTTVYDSVNVMVNNKIGSLLIKEGEKIVGVWTERDFMRDFINPDFDPKAVPIGACMKTGFGLISHSAPIYKLVDMFSESDIRHLIVEKNGRHIGLISAEEVNKIAIEEISKNYKSLFEHVGCGVYISSKEGRFLDANPTLLAMLGYEDKKEFLEMDIAKDLYLRPDDRKKFQTLIEIDGQVVNYEVDFKRKDSNVIHVLLTAHVRYDRQGNVSGYEGICVDQSHTKKVEEDYKRLFEHVGCGVYISRKEGKFLNVNQALVNMLGYESKEELFKIDIAKDLYYRPGDRRKFQEMVERDGSVINYEVDFKHKDGRKIPVLLTAHVLYDHYGNVLGYEGINVDQSQKKQMEQDLREAHDFLNEIIQSSPNAIIATDLNGMIIIWNRIAEDMLGYKAEDVLNKMNIEKIYSEGMANKVMQMVRSKQYGGVGLLREYPMVYVRQDGRIVEGNISASLIYDANGKEMAYVGIFVDLEERLKMERELRQTQEQLLQSEKLAAMGRLTSQIAHELNNPLYGIMNTLELMKTEISPQNKRRKILDMALSETVRLAEMLRKMLSFSKPDEEKRQLTNVNTLIDEILLLYEKQLRENNIKIRSFFAEDLGEVYASKNQLRQVFLNVIANARDAMPEGGILKVETKMAVGKVIIIISDTGVGIRPENLDKIFEAFFTTKDKIKGVGLGLSVCYGFIKDHGGDIKVESKYGSGTTFTIILPVHKRQEPVR</sequence>
<dbReference type="PROSITE" id="PS50112">
    <property type="entry name" value="PAS"/>
    <property type="match status" value="2"/>
</dbReference>
<dbReference type="InterPro" id="IPR036097">
    <property type="entry name" value="HisK_dim/P_sf"/>
</dbReference>
<dbReference type="InterPro" id="IPR003661">
    <property type="entry name" value="HisK_dim/P_dom"/>
</dbReference>
<dbReference type="InterPro" id="IPR046342">
    <property type="entry name" value="CBS_dom_sf"/>
</dbReference>
<dbReference type="PROSITE" id="PS51371">
    <property type="entry name" value="CBS"/>
    <property type="match status" value="1"/>
</dbReference>
<gene>
    <name evidence="11" type="ORF">PITCH_A820010</name>
</gene>
<dbReference type="PROSITE" id="PS50113">
    <property type="entry name" value="PAC"/>
    <property type="match status" value="3"/>
</dbReference>
<keyword evidence="3" id="KW-0597">Phosphoprotein</keyword>
<evidence type="ECO:0000256" key="5">
    <source>
        <dbReference type="ARBA" id="ARBA00022777"/>
    </source>
</evidence>
<dbReference type="InterPro" id="IPR000644">
    <property type="entry name" value="CBS_dom"/>
</dbReference>
<accession>A0A445N315</accession>
<feature type="domain" description="PAS" evidence="8">
    <location>
        <begin position="248"/>
        <end position="316"/>
    </location>
</feature>
<dbReference type="InterPro" id="IPR035965">
    <property type="entry name" value="PAS-like_dom_sf"/>
</dbReference>
<dbReference type="InterPro" id="IPR003594">
    <property type="entry name" value="HATPase_dom"/>
</dbReference>
<dbReference type="InterPro" id="IPR013767">
    <property type="entry name" value="PAS_fold"/>
</dbReference>
<feature type="domain" description="PAC" evidence="9">
    <location>
        <begin position="202"/>
        <end position="254"/>
    </location>
</feature>
<dbReference type="Gene3D" id="3.30.565.10">
    <property type="entry name" value="Histidine kinase-like ATPase, C-terminal domain"/>
    <property type="match status" value="1"/>
</dbReference>
<evidence type="ECO:0000259" key="8">
    <source>
        <dbReference type="PROSITE" id="PS50112"/>
    </source>
</evidence>
<evidence type="ECO:0000256" key="6">
    <source>
        <dbReference type="PROSITE-ProRule" id="PRU00703"/>
    </source>
</evidence>
<dbReference type="GO" id="GO:0006355">
    <property type="term" value="P:regulation of DNA-templated transcription"/>
    <property type="evidence" value="ECO:0007669"/>
    <property type="project" value="InterPro"/>
</dbReference>
<dbReference type="Pfam" id="PF13426">
    <property type="entry name" value="PAS_9"/>
    <property type="match status" value="2"/>
</dbReference>
<dbReference type="PANTHER" id="PTHR43304">
    <property type="entry name" value="PHYTOCHROME-LIKE PROTEIN CPH1"/>
    <property type="match status" value="1"/>
</dbReference>
<dbReference type="AlphaFoldDB" id="A0A445N315"/>
<dbReference type="PRINTS" id="PR00344">
    <property type="entry name" value="BCTRLSENSOR"/>
</dbReference>
<feature type="domain" description="PAC" evidence="9">
    <location>
        <begin position="450"/>
        <end position="502"/>
    </location>
</feature>
<dbReference type="InterPro" id="IPR000700">
    <property type="entry name" value="PAS-assoc_C"/>
</dbReference>
<dbReference type="Gene3D" id="1.10.287.130">
    <property type="match status" value="1"/>
</dbReference>
<dbReference type="InterPro" id="IPR036890">
    <property type="entry name" value="HATPase_C_sf"/>
</dbReference>
<dbReference type="SMART" id="SM00387">
    <property type="entry name" value="HATPase_c"/>
    <property type="match status" value="1"/>
</dbReference>
<organism evidence="11">
    <name type="scientific">uncultured Desulfobacterium sp</name>
    <dbReference type="NCBI Taxonomy" id="201089"/>
    <lineage>
        <taxon>Bacteria</taxon>
        <taxon>Pseudomonadati</taxon>
        <taxon>Thermodesulfobacteriota</taxon>
        <taxon>Desulfobacteria</taxon>
        <taxon>Desulfobacterales</taxon>
        <taxon>Desulfobacteriaceae</taxon>
        <taxon>Desulfobacterium</taxon>
        <taxon>environmental samples</taxon>
    </lineage>
</organism>
<evidence type="ECO:0000256" key="2">
    <source>
        <dbReference type="ARBA" id="ARBA00012438"/>
    </source>
</evidence>
<feature type="domain" description="PAS" evidence="8">
    <location>
        <begin position="374"/>
        <end position="445"/>
    </location>
</feature>
<dbReference type="Pfam" id="PF00512">
    <property type="entry name" value="HisKA"/>
    <property type="match status" value="1"/>
</dbReference>
<evidence type="ECO:0000259" key="9">
    <source>
        <dbReference type="PROSITE" id="PS50113"/>
    </source>
</evidence>
<dbReference type="InterPro" id="IPR052162">
    <property type="entry name" value="Sensor_kinase/Photoreceptor"/>
</dbReference>
<evidence type="ECO:0000259" key="10">
    <source>
        <dbReference type="PROSITE" id="PS51371"/>
    </source>
</evidence>
<protein>
    <recommendedName>
        <fullName evidence="2">histidine kinase</fullName>
        <ecNumber evidence="2">2.7.13.3</ecNumber>
    </recommendedName>
</protein>
<comment type="catalytic activity">
    <reaction evidence="1">
        <text>ATP + protein L-histidine = ADP + protein N-phospho-L-histidine.</text>
        <dbReference type="EC" id="2.7.13.3"/>
    </reaction>
</comment>
<keyword evidence="6" id="KW-0129">CBS domain</keyword>
<dbReference type="CDD" id="cd00130">
    <property type="entry name" value="PAS"/>
    <property type="match status" value="3"/>
</dbReference>
<dbReference type="SUPFAM" id="SSF55874">
    <property type="entry name" value="ATPase domain of HSP90 chaperone/DNA topoisomerase II/histidine kinase"/>
    <property type="match status" value="1"/>
</dbReference>
<evidence type="ECO:0000256" key="4">
    <source>
        <dbReference type="ARBA" id="ARBA00022679"/>
    </source>
</evidence>